<reference evidence="1 2" key="1">
    <citation type="journal article" date="2024" name="Insects">
        <title>An Improved Chromosome-Level Genome Assembly of the Firefly Pyrocoelia pectoralis.</title>
        <authorList>
            <person name="Fu X."/>
            <person name="Meyer-Rochow V.B."/>
            <person name="Ballantyne L."/>
            <person name="Zhu X."/>
        </authorList>
    </citation>
    <scope>NUCLEOTIDE SEQUENCE [LARGE SCALE GENOMIC DNA]</scope>
    <source>
        <strain evidence="1">XCY_ONT2</strain>
    </source>
</reference>
<accession>A0AAN7VUT7</accession>
<sequence>MILETLQPHLRPYRPRKKSHSQYSQKQADHSEAFVCRSFIKLPFPMAHPLYELYNEPNIIQVIKGRRLRWLGHMERLPDDRIVKKLRWSVPEGQRKGGIPRREAVNEDLKEKERHNCKEIAKDRVKWKLFTRQWA</sequence>
<dbReference type="EMBL" id="JAVRBK010000001">
    <property type="protein sequence ID" value="KAK5650148.1"/>
    <property type="molecule type" value="Genomic_DNA"/>
</dbReference>
<gene>
    <name evidence="1" type="ORF">RI129_001177</name>
</gene>
<evidence type="ECO:0000313" key="2">
    <source>
        <dbReference type="Proteomes" id="UP001329430"/>
    </source>
</evidence>
<name>A0AAN7VUT7_9COLE</name>
<keyword evidence="2" id="KW-1185">Reference proteome</keyword>
<organism evidence="1 2">
    <name type="scientific">Pyrocoelia pectoralis</name>
    <dbReference type="NCBI Taxonomy" id="417401"/>
    <lineage>
        <taxon>Eukaryota</taxon>
        <taxon>Metazoa</taxon>
        <taxon>Ecdysozoa</taxon>
        <taxon>Arthropoda</taxon>
        <taxon>Hexapoda</taxon>
        <taxon>Insecta</taxon>
        <taxon>Pterygota</taxon>
        <taxon>Neoptera</taxon>
        <taxon>Endopterygota</taxon>
        <taxon>Coleoptera</taxon>
        <taxon>Polyphaga</taxon>
        <taxon>Elateriformia</taxon>
        <taxon>Elateroidea</taxon>
        <taxon>Lampyridae</taxon>
        <taxon>Lampyrinae</taxon>
        <taxon>Pyrocoelia</taxon>
    </lineage>
</organism>
<dbReference type="Proteomes" id="UP001329430">
    <property type="component" value="Chromosome 1"/>
</dbReference>
<dbReference type="AlphaFoldDB" id="A0AAN7VUT7"/>
<proteinExistence type="predicted"/>
<protein>
    <submittedName>
        <fullName evidence="1">Uncharacterized protein</fullName>
    </submittedName>
</protein>
<evidence type="ECO:0000313" key="1">
    <source>
        <dbReference type="EMBL" id="KAK5650148.1"/>
    </source>
</evidence>
<comment type="caution">
    <text evidence="1">The sequence shown here is derived from an EMBL/GenBank/DDBJ whole genome shotgun (WGS) entry which is preliminary data.</text>
</comment>